<evidence type="ECO:0008006" key="4">
    <source>
        <dbReference type="Google" id="ProtNLM"/>
    </source>
</evidence>
<feature type="transmembrane region" description="Helical" evidence="1">
    <location>
        <begin position="264"/>
        <end position="281"/>
    </location>
</feature>
<dbReference type="AlphaFoldDB" id="A0A5D0RB93"/>
<dbReference type="OrthoDB" id="1439867at2"/>
<feature type="transmembrane region" description="Helical" evidence="1">
    <location>
        <begin position="75"/>
        <end position="105"/>
    </location>
</feature>
<keyword evidence="3" id="KW-1185">Reference proteome</keyword>
<keyword evidence="1" id="KW-0472">Membrane</keyword>
<dbReference type="Pfam" id="PF19992">
    <property type="entry name" value="DUF6427"/>
    <property type="match status" value="1"/>
</dbReference>
<dbReference type="InterPro" id="IPR045625">
    <property type="entry name" value="DUF6427"/>
</dbReference>
<feature type="transmembrane region" description="Helical" evidence="1">
    <location>
        <begin position="208"/>
        <end position="227"/>
    </location>
</feature>
<gene>
    <name evidence="2" type="ORF">ES674_03080</name>
</gene>
<evidence type="ECO:0000256" key="1">
    <source>
        <dbReference type="SAM" id="Phobius"/>
    </source>
</evidence>
<dbReference type="Proteomes" id="UP000323720">
    <property type="component" value="Unassembled WGS sequence"/>
</dbReference>
<dbReference type="EMBL" id="VSKK01000001">
    <property type="protein sequence ID" value="TYB78777.1"/>
    <property type="molecule type" value="Genomic_DNA"/>
</dbReference>
<keyword evidence="1" id="KW-1133">Transmembrane helix</keyword>
<feature type="transmembrane region" description="Helical" evidence="1">
    <location>
        <begin position="288"/>
        <end position="306"/>
    </location>
</feature>
<feature type="transmembrane region" description="Helical" evidence="1">
    <location>
        <begin position="125"/>
        <end position="153"/>
    </location>
</feature>
<proteinExistence type="predicted"/>
<evidence type="ECO:0000313" key="3">
    <source>
        <dbReference type="Proteomes" id="UP000323720"/>
    </source>
</evidence>
<name>A0A5D0RB93_9FLAO</name>
<reference evidence="2 3" key="1">
    <citation type="submission" date="2019-08" db="EMBL/GenBank/DDBJ databases">
        <title>Genomes of Antarctic Bizionia species.</title>
        <authorList>
            <person name="Bowman J.P."/>
        </authorList>
    </citation>
    <scope>NUCLEOTIDE SEQUENCE [LARGE SCALE GENOMIC DNA]</scope>
    <source>
        <strain evidence="2 3">ADA-4</strain>
    </source>
</reference>
<feature type="transmembrane region" description="Helical" evidence="1">
    <location>
        <begin position="12"/>
        <end position="32"/>
    </location>
</feature>
<protein>
    <recommendedName>
        <fullName evidence="4">Beta-carotene 15,15'-monooxygenase</fullName>
    </recommendedName>
</protein>
<accession>A0A5D0RB93</accession>
<keyword evidence="1" id="KW-0812">Transmembrane</keyword>
<feature type="transmembrane region" description="Helical" evidence="1">
    <location>
        <begin position="44"/>
        <end position="63"/>
    </location>
</feature>
<sequence>MISKFFRRASPIHFVIITMVLFVGFMFAKWQVNPEISFVYVLKQLALFGVCVLSIFIFDFFTIKNKLTKKNSYNLLFYGLFMILMFQTFLNTKLVIANLFILLALRRLVSLRSQKDQKKKILDATIWISLATLLYFWSALFFIVLFAALLLFAINDVKDWIIPILGVALVSMISVSVLIIMKMDISDYLERFDISQSFDFTPLNIRQIIIAATIFFSYFIWSLFYYLQNLKNKSKSYRPSYVLILFSAIIAVIIIIIAPEKTGAEFIFLIAPLALIVTNYIELVSERWFREILIWILILAPFVNLVL</sequence>
<organism evidence="2 3">
    <name type="scientific">Bizionia myxarmorum</name>
    <dbReference type="NCBI Taxonomy" id="291186"/>
    <lineage>
        <taxon>Bacteria</taxon>
        <taxon>Pseudomonadati</taxon>
        <taxon>Bacteroidota</taxon>
        <taxon>Flavobacteriia</taxon>
        <taxon>Flavobacteriales</taxon>
        <taxon>Flavobacteriaceae</taxon>
        <taxon>Bizionia</taxon>
    </lineage>
</organism>
<evidence type="ECO:0000313" key="2">
    <source>
        <dbReference type="EMBL" id="TYB78777.1"/>
    </source>
</evidence>
<feature type="transmembrane region" description="Helical" evidence="1">
    <location>
        <begin position="160"/>
        <end position="181"/>
    </location>
</feature>
<dbReference type="RefSeq" id="WP_148402514.1">
    <property type="nucleotide sequence ID" value="NZ_VSKK01000001.1"/>
</dbReference>
<comment type="caution">
    <text evidence="2">The sequence shown here is derived from an EMBL/GenBank/DDBJ whole genome shotgun (WGS) entry which is preliminary data.</text>
</comment>
<feature type="transmembrane region" description="Helical" evidence="1">
    <location>
        <begin position="239"/>
        <end position="258"/>
    </location>
</feature>